<evidence type="ECO:0000259" key="7">
    <source>
        <dbReference type="PROSITE" id="PS50011"/>
    </source>
</evidence>
<dbReference type="Pfam" id="PF00069">
    <property type="entry name" value="Pkinase"/>
    <property type="match status" value="1"/>
</dbReference>
<dbReference type="PROSITE" id="PS50006">
    <property type="entry name" value="FHA_DOMAIN"/>
    <property type="match status" value="1"/>
</dbReference>
<evidence type="ECO:0000256" key="3">
    <source>
        <dbReference type="PROSITE-ProRule" id="PRU10141"/>
    </source>
</evidence>
<dbReference type="PROSITE" id="PS50011">
    <property type="entry name" value="PROTEIN_KINASE_DOM"/>
    <property type="match status" value="1"/>
</dbReference>
<dbReference type="GO" id="GO:0016301">
    <property type="term" value="F:kinase activity"/>
    <property type="evidence" value="ECO:0007669"/>
    <property type="project" value="UniProtKB-KW"/>
</dbReference>
<dbReference type="InterPro" id="IPR000719">
    <property type="entry name" value="Prot_kinase_dom"/>
</dbReference>
<dbReference type="PANTHER" id="PTHR24347">
    <property type="entry name" value="SERINE/THREONINE-PROTEIN KINASE"/>
    <property type="match status" value="1"/>
</dbReference>
<accession>A0ABQ8XQJ4</accession>
<dbReference type="SUPFAM" id="SSF49879">
    <property type="entry name" value="SMAD/FHA domain"/>
    <property type="match status" value="1"/>
</dbReference>
<comment type="caution">
    <text evidence="8">The sequence shown here is derived from an EMBL/GenBank/DDBJ whole genome shotgun (WGS) entry which is preliminary data.</text>
</comment>
<feature type="domain" description="FHA" evidence="6">
    <location>
        <begin position="50"/>
        <end position="108"/>
    </location>
</feature>
<dbReference type="PROSITE" id="PS00108">
    <property type="entry name" value="PROTEIN_KINASE_ST"/>
    <property type="match status" value="1"/>
</dbReference>
<evidence type="ECO:0000256" key="1">
    <source>
        <dbReference type="ARBA" id="ARBA00022741"/>
    </source>
</evidence>
<evidence type="ECO:0000259" key="6">
    <source>
        <dbReference type="PROSITE" id="PS50006"/>
    </source>
</evidence>
<keyword evidence="8" id="KW-0808">Transferase</keyword>
<feature type="region of interest" description="Disordered" evidence="5">
    <location>
        <begin position="1"/>
        <end position="31"/>
    </location>
</feature>
<dbReference type="InterPro" id="IPR011009">
    <property type="entry name" value="Kinase-like_dom_sf"/>
</dbReference>
<evidence type="ECO:0000256" key="2">
    <source>
        <dbReference type="ARBA" id="ARBA00022840"/>
    </source>
</evidence>
<dbReference type="InterPro" id="IPR000253">
    <property type="entry name" value="FHA_dom"/>
</dbReference>
<keyword evidence="2 3" id="KW-0067">ATP-binding</keyword>
<dbReference type="InterPro" id="IPR008984">
    <property type="entry name" value="SMAD_FHA_dom_sf"/>
</dbReference>
<dbReference type="Proteomes" id="UP001150062">
    <property type="component" value="Unassembled WGS sequence"/>
</dbReference>
<gene>
    <name evidence="8" type="ORF">M0813_29400</name>
</gene>
<dbReference type="InterPro" id="IPR008271">
    <property type="entry name" value="Ser/Thr_kinase_AS"/>
</dbReference>
<comment type="similarity">
    <text evidence="4">Belongs to the protein kinase superfamily.</text>
</comment>
<dbReference type="InterPro" id="IPR017441">
    <property type="entry name" value="Protein_kinase_ATP_BS"/>
</dbReference>
<dbReference type="SMART" id="SM00220">
    <property type="entry name" value="S_TKc"/>
    <property type="match status" value="1"/>
</dbReference>
<feature type="domain" description="Protein kinase" evidence="7">
    <location>
        <begin position="158"/>
        <end position="421"/>
    </location>
</feature>
<dbReference type="EMBL" id="JAOAOG010000270">
    <property type="protein sequence ID" value="KAJ6234410.1"/>
    <property type="molecule type" value="Genomic_DNA"/>
</dbReference>
<dbReference type="Pfam" id="PF00498">
    <property type="entry name" value="FHA"/>
    <property type="match status" value="1"/>
</dbReference>
<evidence type="ECO:0000256" key="4">
    <source>
        <dbReference type="RuleBase" id="RU000304"/>
    </source>
</evidence>
<feature type="binding site" evidence="3">
    <location>
        <position position="187"/>
    </location>
    <ligand>
        <name>ATP</name>
        <dbReference type="ChEBI" id="CHEBI:30616"/>
    </ligand>
</feature>
<sequence length="440" mass="50422">MSDSNENSSSSSSSEFITDSEQEENPWGKINLRKHTKSKTKEILLFNNELRIGRSSQCDIQIKGLENHISKVHCIITKGESKNENDPIFPVYIEDNSTNGTFVNGLLLKKGKKQELHFYDEVTFCQIRSKKSIPPIIFTFEYTSILDKVKNEEISKRFEIIKKLGEGKFGAVFLVKDRKDQKRYAIKSVNTDYYQSLFESSESCRKKSFDEVNSLLSFNHPNIVKLHEAFLLKDKYILLKLDFVGGGDLFESISTQTFSEQKSRNVMKKILEALKYMHEKGYAHRDIKPENILMVTKNGNDIKLTDFGLSRAFPQDGTMMTCVGTENYIAPEVVQGNGYTKSCDLWSAGVVLYNMLSGLSPFDGNRGDMPLLQQILQGKFYFYQEEFENISNAAKNLINMLIQVNPDRRLTAEQALNHPWILGNPEEIKDQFQNIDEKNN</sequence>
<keyword evidence="9" id="KW-1185">Reference proteome</keyword>
<evidence type="ECO:0000313" key="8">
    <source>
        <dbReference type="EMBL" id="KAJ6234410.1"/>
    </source>
</evidence>
<reference evidence="8" key="1">
    <citation type="submission" date="2022-08" db="EMBL/GenBank/DDBJ databases">
        <title>Novel sulfate-reducing endosymbionts in the free-living metamonad Anaeramoeba.</title>
        <authorList>
            <person name="Jerlstrom-Hultqvist J."/>
            <person name="Cepicka I."/>
            <person name="Gallot-Lavallee L."/>
            <person name="Salas-Leiva D."/>
            <person name="Curtis B.A."/>
            <person name="Zahonova K."/>
            <person name="Pipaliya S."/>
            <person name="Dacks J."/>
            <person name="Roger A.J."/>
        </authorList>
    </citation>
    <scope>NUCLEOTIDE SEQUENCE</scope>
    <source>
        <strain evidence="8">Schooner1</strain>
    </source>
</reference>
<dbReference type="Gene3D" id="1.10.510.10">
    <property type="entry name" value="Transferase(Phosphotransferase) domain 1"/>
    <property type="match status" value="1"/>
</dbReference>
<dbReference type="SUPFAM" id="SSF56112">
    <property type="entry name" value="Protein kinase-like (PK-like)"/>
    <property type="match status" value="1"/>
</dbReference>
<dbReference type="Gene3D" id="3.30.200.20">
    <property type="entry name" value="Phosphorylase Kinase, domain 1"/>
    <property type="match status" value="1"/>
</dbReference>
<dbReference type="Gene3D" id="2.60.200.20">
    <property type="match status" value="1"/>
</dbReference>
<feature type="compositionally biased region" description="Low complexity" evidence="5">
    <location>
        <begin position="1"/>
        <end position="15"/>
    </location>
</feature>
<keyword evidence="4" id="KW-0723">Serine/threonine-protein kinase</keyword>
<dbReference type="PROSITE" id="PS00107">
    <property type="entry name" value="PROTEIN_KINASE_ATP"/>
    <property type="match status" value="1"/>
</dbReference>
<protein>
    <submittedName>
        <fullName evidence="8">Serine/threonine-protein kinase fhke-related</fullName>
    </submittedName>
</protein>
<organism evidence="8 9">
    <name type="scientific">Anaeramoeba flamelloides</name>
    <dbReference type="NCBI Taxonomy" id="1746091"/>
    <lineage>
        <taxon>Eukaryota</taxon>
        <taxon>Metamonada</taxon>
        <taxon>Anaeramoebidae</taxon>
        <taxon>Anaeramoeba</taxon>
    </lineage>
</organism>
<dbReference type="CDD" id="cd05117">
    <property type="entry name" value="STKc_CAMK"/>
    <property type="match status" value="1"/>
</dbReference>
<keyword evidence="1 3" id="KW-0547">Nucleotide-binding</keyword>
<evidence type="ECO:0000313" key="9">
    <source>
        <dbReference type="Proteomes" id="UP001150062"/>
    </source>
</evidence>
<keyword evidence="8" id="KW-0418">Kinase</keyword>
<evidence type="ECO:0000256" key="5">
    <source>
        <dbReference type="SAM" id="MobiDB-lite"/>
    </source>
</evidence>
<dbReference type="SMART" id="SM00240">
    <property type="entry name" value="FHA"/>
    <property type="match status" value="1"/>
</dbReference>
<proteinExistence type="inferred from homology"/>
<name>A0ABQ8XQJ4_9EUKA</name>